<dbReference type="AlphaFoldDB" id="A0AA37RWG2"/>
<reference evidence="1" key="1">
    <citation type="journal article" date="2014" name="Int. J. Syst. Evol. Microbiol.">
        <title>Complete genome sequence of Corynebacterium casei LMG S-19264T (=DSM 44701T), isolated from a smear-ripened cheese.</title>
        <authorList>
            <consortium name="US DOE Joint Genome Institute (JGI-PGF)"/>
            <person name="Walter F."/>
            <person name="Albersmeier A."/>
            <person name="Kalinowski J."/>
            <person name="Ruckert C."/>
        </authorList>
    </citation>
    <scope>NUCLEOTIDE SEQUENCE</scope>
    <source>
        <strain evidence="1">NBRC 101628</strain>
    </source>
</reference>
<dbReference type="InterPro" id="IPR048166">
    <property type="entry name" value="VVA0879-like"/>
</dbReference>
<evidence type="ECO:0000313" key="1">
    <source>
        <dbReference type="EMBL" id="GLP96194.1"/>
    </source>
</evidence>
<name>A0AA37RWG2_9GAMM</name>
<gene>
    <name evidence="1" type="ORF">GCM10007895_15000</name>
</gene>
<dbReference type="Proteomes" id="UP001161422">
    <property type="component" value="Unassembled WGS sequence"/>
</dbReference>
<proteinExistence type="predicted"/>
<comment type="caution">
    <text evidence="1">The sequence shown here is derived from an EMBL/GenBank/DDBJ whole genome shotgun (WGS) entry which is preliminary data.</text>
</comment>
<dbReference type="RefSeq" id="WP_095505363.1">
    <property type="nucleotide sequence ID" value="NZ_BSNC01000004.1"/>
</dbReference>
<organism evidence="1 2">
    <name type="scientific">Paraferrimonas sedimenticola</name>
    <dbReference type="NCBI Taxonomy" id="375674"/>
    <lineage>
        <taxon>Bacteria</taxon>
        <taxon>Pseudomonadati</taxon>
        <taxon>Pseudomonadota</taxon>
        <taxon>Gammaproteobacteria</taxon>
        <taxon>Alteromonadales</taxon>
        <taxon>Ferrimonadaceae</taxon>
        <taxon>Paraferrimonas</taxon>
    </lineage>
</organism>
<evidence type="ECO:0000313" key="2">
    <source>
        <dbReference type="Proteomes" id="UP001161422"/>
    </source>
</evidence>
<keyword evidence="2" id="KW-1185">Reference proteome</keyword>
<dbReference type="EMBL" id="BSNC01000004">
    <property type="protein sequence ID" value="GLP96194.1"/>
    <property type="molecule type" value="Genomic_DNA"/>
</dbReference>
<sequence length="108" mass="11992">MSDQAPKQYTLDDWHCSMRALGYQRMQDVQFECPKCKTRQSANDFIEHKIGSSIQDVQSILSFTCIGRFTANMGCDFSLGESDGGHEVEVLLPSGDVQPCFKPVAPDA</sequence>
<protein>
    <submittedName>
        <fullName evidence="1">Uncharacterized protein</fullName>
    </submittedName>
</protein>
<reference evidence="1" key="2">
    <citation type="submission" date="2023-01" db="EMBL/GenBank/DDBJ databases">
        <title>Draft genome sequence of Paraferrimonas sedimenticola strain NBRC 101628.</title>
        <authorList>
            <person name="Sun Q."/>
            <person name="Mori K."/>
        </authorList>
    </citation>
    <scope>NUCLEOTIDE SEQUENCE</scope>
    <source>
        <strain evidence="1">NBRC 101628</strain>
    </source>
</reference>
<accession>A0AA37RWG2</accession>
<dbReference type="NCBIfam" id="NF041591">
    <property type="entry name" value="CxxC_VVA0879"/>
    <property type="match status" value="1"/>
</dbReference>